<proteinExistence type="evidence at transcript level"/>
<dbReference type="EMBL" id="AK405606">
    <property type="protein sequence ID" value="BAM20819.1"/>
    <property type="molecule type" value="mRNA"/>
</dbReference>
<name>I4DSC9_PAPPL</name>
<sequence>SSIGSKWLDRMVTVAHTRWKGKKITDCLKYKTCSGNGRACATCFLTMLNEQQLHQVLL</sequence>
<evidence type="ECO:0000313" key="1">
    <source>
        <dbReference type="EMBL" id="BAM20819.1"/>
    </source>
</evidence>
<feature type="non-terminal residue" evidence="1">
    <location>
        <position position="1"/>
    </location>
</feature>
<reference evidence="1" key="1">
    <citation type="journal article" date="2012" name="BMC Biol.">
        <title>Comprehensive microarray-based analysis for stage-specific larval camouflage pattern-associated genes in the swallowtail butterfly, Papilio xuthus.</title>
        <authorList>
            <person name="Futahashi R."/>
            <person name="Shirataki H."/>
            <person name="Narita T."/>
            <person name="Mita K."/>
            <person name="Fujiwara H."/>
        </authorList>
    </citation>
    <scope>NUCLEOTIDE SEQUENCE</scope>
    <source>
        <tissue evidence="1">Epidermis</tissue>
    </source>
</reference>
<organism evidence="1">
    <name type="scientific">Papilio polytes</name>
    <name type="common">Common mormon</name>
    <name type="synonym">Swallowtail butterfly</name>
    <dbReference type="NCBI Taxonomy" id="76194"/>
    <lineage>
        <taxon>Eukaryota</taxon>
        <taxon>Metazoa</taxon>
        <taxon>Ecdysozoa</taxon>
        <taxon>Arthropoda</taxon>
        <taxon>Hexapoda</taxon>
        <taxon>Insecta</taxon>
        <taxon>Pterygota</taxon>
        <taxon>Neoptera</taxon>
        <taxon>Endopterygota</taxon>
        <taxon>Lepidoptera</taxon>
        <taxon>Glossata</taxon>
        <taxon>Ditrysia</taxon>
        <taxon>Papilionoidea</taxon>
        <taxon>Papilionidae</taxon>
        <taxon>Papilioninae</taxon>
        <taxon>Papilio</taxon>
    </lineage>
</organism>
<accession>I4DSC9</accession>
<protein>
    <submittedName>
        <fullName evidence="1">Uncharacterized protein</fullName>
    </submittedName>
</protein>
<dbReference type="AlphaFoldDB" id="I4DSC9"/>